<dbReference type="PANTHER" id="PTHR37254:SF1">
    <property type="entry name" value="OS01G0100500 PROTEIN"/>
    <property type="match status" value="1"/>
</dbReference>
<comment type="caution">
    <text evidence="3">The sequence shown here is derived from an EMBL/GenBank/DDBJ whole genome shotgun (WGS) entry which is preliminary data.</text>
</comment>
<evidence type="ECO:0008006" key="5">
    <source>
        <dbReference type="Google" id="ProtNLM"/>
    </source>
</evidence>
<sequence>MAFEKPCPKNSFSYNSTLCACFPGYLLNSTEKSCGLFNSSINEWSMSTGVKYSATFPETLLGFDSIKKFTQSQAVFLEATLVLLLSWLLFCLFLRFKKLGDGSSIWFKVRWWISRLDFCFSTRHWLDDNKVVRKRKTELGGTFSVASWIVFVGFFAALLYQIISKRSVEVHNLRAANAPELLSFINDMEFNITTVSSMSCSHLRGLGTLVTGVPGFVDHRVFPLKTFTNYSCHNTSLGPTVSLKCSNCRITADDLYVSWQFVDLPNDPAAAVGFQFNFTSKNGNDKHTSFVTGMLNNGSSLDNRPTTFRGPDVNVLKFHLFPRLYRNHRDLKLIQPLFHEFVPGSSILETSELQASLQSLGGGLINTTLFINFLSAYIVEVDDENFIGPVGFFADLGGLYAISFAIFFYLLVQCEYRVKRFRNEDSVLINIRNRKKAQQHWDKLRKYVMYTWGCKILEDHNSNGDDALCGCVPGEPSRGNGSVHKRKKSSSRMDTISLNKKVNLPIEMNAIRKTADAERAQKSYSAGTQAKHGSNEGDHRSLPQVSNHSTLPLPPDLEFRADSGTDISDIRKNLQNLYEYNLMLRENLISAQTMIEALTKKDAVPNTASIFTSNH</sequence>
<accession>A0AAD4S1Q5</accession>
<dbReference type="PANTHER" id="PTHR37254">
    <property type="entry name" value="OS01G0100500 PROTEIN"/>
    <property type="match status" value="1"/>
</dbReference>
<keyword evidence="2" id="KW-1133">Transmembrane helix</keyword>
<name>A0AAD4S1Q5_9MAGN</name>
<keyword evidence="4" id="KW-1185">Reference proteome</keyword>
<dbReference type="PROSITE" id="PS51257">
    <property type="entry name" value="PROKAR_LIPOPROTEIN"/>
    <property type="match status" value="1"/>
</dbReference>
<gene>
    <name evidence="3" type="ORF">MKW98_025253</name>
</gene>
<evidence type="ECO:0000313" key="3">
    <source>
        <dbReference type="EMBL" id="KAI3853736.1"/>
    </source>
</evidence>
<dbReference type="Proteomes" id="UP001202328">
    <property type="component" value="Unassembled WGS sequence"/>
</dbReference>
<evidence type="ECO:0000256" key="2">
    <source>
        <dbReference type="SAM" id="Phobius"/>
    </source>
</evidence>
<keyword evidence="2" id="KW-0472">Membrane</keyword>
<feature type="transmembrane region" description="Helical" evidence="2">
    <location>
        <begin position="360"/>
        <end position="379"/>
    </location>
</feature>
<organism evidence="3 4">
    <name type="scientific">Papaver atlanticum</name>
    <dbReference type="NCBI Taxonomy" id="357466"/>
    <lineage>
        <taxon>Eukaryota</taxon>
        <taxon>Viridiplantae</taxon>
        <taxon>Streptophyta</taxon>
        <taxon>Embryophyta</taxon>
        <taxon>Tracheophyta</taxon>
        <taxon>Spermatophyta</taxon>
        <taxon>Magnoliopsida</taxon>
        <taxon>Ranunculales</taxon>
        <taxon>Papaveraceae</taxon>
        <taxon>Papaveroideae</taxon>
        <taxon>Papaver</taxon>
    </lineage>
</organism>
<feature type="transmembrane region" description="Helical" evidence="2">
    <location>
        <begin position="75"/>
        <end position="96"/>
    </location>
</feature>
<dbReference type="EMBL" id="JAJJMB010015535">
    <property type="protein sequence ID" value="KAI3853736.1"/>
    <property type="molecule type" value="Genomic_DNA"/>
</dbReference>
<protein>
    <recommendedName>
        <fullName evidence="5">Transmembrane protein</fullName>
    </recommendedName>
</protein>
<feature type="region of interest" description="Disordered" evidence="1">
    <location>
        <begin position="515"/>
        <end position="562"/>
    </location>
</feature>
<feature type="transmembrane region" description="Helical" evidence="2">
    <location>
        <begin position="145"/>
        <end position="163"/>
    </location>
</feature>
<dbReference type="AlphaFoldDB" id="A0AAD4S1Q5"/>
<evidence type="ECO:0000313" key="4">
    <source>
        <dbReference type="Proteomes" id="UP001202328"/>
    </source>
</evidence>
<keyword evidence="2" id="KW-0812">Transmembrane</keyword>
<feature type="transmembrane region" description="Helical" evidence="2">
    <location>
        <begin position="391"/>
        <end position="412"/>
    </location>
</feature>
<reference evidence="3" key="1">
    <citation type="submission" date="2022-04" db="EMBL/GenBank/DDBJ databases">
        <title>A functionally conserved STORR gene fusion in Papaver species that diverged 16.8 million years ago.</title>
        <authorList>
            <person name="Catania T."/>
        </authorList>
    </citation>
    <scope>NUCLEOTIDE SEQUENCE</scope>
    <source>
        <strain evidence="3">S-188037</strain>
    </source>
</reference>
<feature type="compositionally biased region" description="Polar residues" evidence="1">
    <location>
        <begin position="522"/>
        <end position="532"/>
    </location>
</feature>
<proteinExistence type="predicted"/>
<evidence type="ECO:0000256" key="1">
    <source>
        <dbReference type="SAM" id="MobiDB-lite"/>
    </source>
</evidence>